<dbReference type="InterPro" id="IPR018204">
    <property type="entry name" value="Trp_synthase_alpha_AS"/>
</dbReference>
<dbReference type="EMBL" id="FOGI01000010">
    <property type="protein sequence ID" value="SES31555.1"/>
    <property type="molecule type" value="Genomic_DNA"/>
</dbReference>
<accession>A0A1H9WCI7</accession>
<sequence length="251" mass="26164">MTALIDSLRETGRPILIPYVTGGVTENWMDHVHAAVHAGADAVEIGIPFSDPVIDGPVIQAASVQALERGTTPDTVLRDLASYRGAVPLVVMTYYNLVHRYGHDAFARRLADVGVTGAVLADLPIEESAEWTETADASGVATVQIAAPSTPDGRLAEVCERSRGFVYAMGVMGVTGERAVLADSACAIARRAKAVTDKPVLVGVGVSTPENAATVAEHADGVIIGAPVMRRIAEGGSVRELVGRFRVALGG</sequence>
<dbReference type="STRING" id="155974.SAMN04487818_11070"/>
<dbReference type="GO" id="GO:0005829">
    <property type="term" value="C:cytosol"/>
    <property type="evidence" value="ECO:0007669"/>
    <property type="project" value="TreeGrafter"/>
</dbReference>
<keyword evidence="5 8" id="KW-0057">Aromatic amino acid biosynthesis</keyword>
<gene>
    <name evidence="8" type="primary">trpA</name>
    <name evidence="10" type="ORF">SAMN04487818_11070</name>
</gene>
<evidence type="ECO:0000256" key="6">
    <source>
        <dbReference type="ARBA" id="ARBA00023239"/>
    </source>
</evidence>
<keyword evidence="3 8" id="KW-0028">Amino-acid biosynthesis</keyword>
<comment type="catalytic activity">
    <reaction evidence="7 8">
        <text>(1S,2R)-1-C-(indol-3-yl)glycerol 3-phosphate + L-serine = D-glyceraldehyde 3-phosphate + L-tryptophan + H2O</text>
        <dbReference type="Rhea" id="RHEA:10532"/>
        <dbReference type="ChEBI" id="CHEBI:15377"/>
        <dbReference type="ChEBI" id="CHEBI:33384"/>
        <dbReference type="ChEBI" id="CHEBI:57912"/>
        <dbReference type="ChEBI" id="CHEBI:58866"/>
        <dbReference type="ChEBI" id="CHEBI:59776"/>
        <dbReference type="EC" id="4.2.1.20"/>
    </reaction>
</comment>
<evidence type="ECO:0000256" key="5">
    <source>
        <dbReference type="ARBA" id="ARBA00023141"/>
    </source>
</evidence>
<comment type="subunit">
    <text evidence="2 8">Tetramer of two alpha and two beta chains.</text>
</comment>
<dbReference type="HAMAP" id="MF_00131">
    <property type="entry name" value="Trp_synth_alpha"/>
    <property type="match status" value="1"/>
</dbReference>
<dbReference type="Proteomes" id="UP000199051">
    <property type="component" value="Unassembled WGS sequence"/>
</dbReference>
<dbReference type="InterPro" id="IPR002028">
    <property type="entry name" value="Trp_synthase_suA"/>
</dbReference>
<evidence type="ECO:0000256" key="3">
    <source>
        <dbReference type="ARBA" id="ARBA00022605"/>
    </source>
</evidence>
<comment type="pathway">
    <text evidence="1 8">Amino-acid biosynthesis; L-tryptophan biosynthesis; L-tryptophan from chorismate: step 5/5.</text>
</comment>
<keyword evidence="11" id="KW-1185">Reference proteome</keyword>
<organism evidence="10 11">
    <name type="scientific">Actinokineospora terrae</name>
    <dbReference type="NCBI Taxonomy" id="155974"/>
    <lineage>
        <taxon>Bacteria</taxon>
        <taxon>Bacillati</taxon>
        <taxon>Actinomycetota</taxon>
        <taxon>Actinomycetes</taxon>
        <taxon>Pseudonocardiales</taxon>
        <taxon>Pseudonocardiaceae</taxon>
        <taxon>Actinokineospora</taxon>
    </lineage>
</organism>
<evidence type="ECO:0000313" key="11">
    <source>
        <dbReference type="Proteomes" id="UP000199051"/>
    </source>
</evidence>
<evidence type="ECO:0000256" key="7">
    <source>
        <dbReference type="ARBA" id="ARBA00049047"/>
    </source>
</evidence>
<evidence type="ECO:0000256" key="1">
    <source>
        <dbReference type="ARBA" id="ARBA00004733"/>
    </source>
</evidence>
<dbReference type="Gene3D" id="3.20.20.70">
    <property type="entry name" value="Aldolase class I"/>
    <property type="match status" value="1"/>
</dbReference>
<evidence type="ECO:0000313" key="10">
    <source>
        <dbReference type="EMBL" id="SES31555.1"/>
    </source>
</evidence>
<dbReference type="UniPathway" id="UPA00035">
    <property type="reaction ID" value="UER00044"/>
</dbReference>
<evidence type="ECO:0000256" key="9">
    <source>
        <dbReference type="RuleBase" id="RU003662"/>
    </source>
</evidence>
<reference evidence="11" key="1">
    <citation type="submission" date="2016-10" db="EMBL/GenBank/DDBJ databases">
        <authorList>
            <person name="Varghese N."/>
            <person name="Submissions S."/>
        </authorList>
    </citation>
    <scope>NUCLEOTIDE SEQUENCE [LARGE SCALE GENOMIC DNA]</scope>
    <source>
        <strain evidence="11">DSM 44260</strain>
    </source>
</reference>
<keyword evidence="6 8" id="KW-0456">Lyase</keyword>
<proteinExistence type="inferred from homology"/>
<evidence type="ECO:0000256" key="2">
    <source>
        <dbReference type="ARBA" id="ARBA00011270"/>
    </source>
</evidence>
<comment type="function">
    <text evidence="8">The alpha subunit is responsible for the aldol cleavage of indoleglycerol phosphate to indole and glyceraldehyde 3-phosphate.</text>
</comment>
<dbReference type="InterPro" id="IPR013785">
    <property type="entry name" value="Aldolase_TIM"/>
</dbReference>
<keyword evidence="4 8" id="KW-0822">Tryptophan biosynthesis</keyword>
<dbReference type="Pfam" id="PF00290">
    <property type="entry name" value="Trp_syntA"/>
    <property type="match status" value="1"/>
</dbReference>
<dbReference type="PANTHER" id="PTHR43406">
    <property type="entry name" value="TRYPTOPHAN SYNTHASE, ALPHA CHAIN"/>
    <property type="match status" value="1"/>
</dbReference>
<feature type="active site" description="Proton acceptor" evidence="8">
    <location>
        <position position="55"/>
    </location>
</feature>
<feature type="active site" description="Proton acceptor" evidence="8">
    <location>
        <position position="44"/>
    </location>
</feature>
<dbReference type="AlphaFoldDB" id="A0A1H9WCI7"/>
<dbReference type="InterPro" id="IPR011060">
    <property type="entry name" value="RibuloseP-bd_barrel"/>
</dbReference>
<comment type="similarity">
    <text evidence="8 9">Belongs to the TrpA family.</text>
</comment>
<dbReference type="SUPFAM" id="SSF51366">
    <property type="entry name" value="Ribulose-phoshate binding barrel"/>
    <property type="match status" value="1"/>
</dbReference>
<dbReference type="CDD" id="cd04724">
    <property type="entry name" value="Tryptophan_synthase_alpha"/>
    <property type="match status" value="1"/>
</dbReference>
<dbReference type="GO" id="GO:0004834">
    <property type="term" value="F:tryptophan synthase activity"/>
    <property type="evidence" value="ECO:0007669"/>
    <property type="project" value="UniProtKB-UniRule"/>
</dbReference>
<dbReference type="PANTHER" id="PTHR43406:SF1">
    <property type="entry name" value="TRYPTOPHAN SYNTHASE ALPHA CHAIN, CHLOROPLASTIC"/>
    <property type="match status" value="1"/>
</dbReference>
<dbReference type="NCBIfam" id="TIGR00262">
    <property type="entry name" value="trpA"/>
    <property type="match status" value="1"/>
</dbReference>
<dbReference type="EC" id="4.2.1.20" evidence="8"/>
<evidence type="ECO:0000256" key="4">
    <source>
        <dbReference type="ARBA" id="ARBA00022822"/>
    </source>
</evidence>
<protein>
    <recommendedName>
        <fullName evidence="8">Tryptophan synthase alpha chain</fullName>
        <ecNumber evidence="8">4.2.1.20</ecNumber>
    </recommendedName>
</protein>
<name>A0A1H9WCI7_9PSEU</name>
<evidence type="ECO:0000256" key="8">
    <source>
        <dbReference type="HAMAP-Rule" id="MF_00131"/>
    </source>
</evidence>
<dbReference type="PROSITE" id="PS00167">
    <property type="entry name" value="TRP_SYNTHASE_ALPHA"/>
    <property type="match status" value="1"/>
</dbReference>
<dbReference type="RefSeq" id="WP_092782532.1">
    <property type="nucleotide sequence ID" value="NZ_FOGI01000010.1"/>
</dbReference>